<protein>
    <recommendedName>
        <fullName evidence="3">HTH tetR-type domain-containing protein</fullName>
    </recommendedName>
</protein>
<evidence type="ECO:0000256" key="1">
    <source>
        <dbReference type="ARBA" id="ARBA00023125"/>
    </source>
</evidence>
<evidence type="ECO:0000256" key="2">
    <source>
        <dbReference type="PROSITE-ProRule" id="PRU00335"/>
    </source>
</evidence>
<gene>
    <name evidence="4" type="ORF">S101258_00060</name>
</gene>
<dbReference type="SUPFAM" id="SSF46689">
    <property type="entry name" value="Homeodomain-like"/>
    <property type="match status" value="1"/>
</dbReference>
<evidence type="ECO:0000313" key="4">
    <source>
        <dbReference type="EMBL" id="POD89264.1"/>
    </source>
</evidence>
<reference evidence="4 5" key="1">
    <citation type="submission" date="2017-06" db="EMBL/GenBank/DDBJ databases">
        <title>Genome sequence of Lactobacillus plantarum subsp. plantarum strain SRCM101258.</title>
        <authorList>
            <person name="Cho S.H."/>
        </authorList>
    </citation>
    <scope>NUCLEOTIDE SEQUENCE [LARGE SCALE GENOMIC DNA]</scope>
    <source>
        <strain evidence="4 5">SRCM101258</strain>
    </source>
</reference>
<dbReference type="PANTHER" id="PTHR43479">
    <property type="entry name" value="ACREF/ENVCD OPERON REPRESSOR-RELATED"/>
    <property type="match status" value="1"/>
</dbReference>
<dbReference type="RefSeq" id="WP_003646010.1">
    <property type="nucleotide sequence ID" value="NZ_CP094385.1"/>
</dbReference>
<dbReference type="Proteomes" id="UP000236990">
    <property type="component" value="Unassembled WGS sequence"/>
</dbReference>
<proteinExistence type="predicted"/>
<dbReference type="EMBL" id="NKCZ01000029">
    <property type="protein sequence ID" value="POD89264.1"/>
    <property type="molecule type" value="Genomic_DNA"/>
</dbReference>
<dbReference type="Gene3D" id="1.10.357.10">
    <property type="entry name" value="Tetracycline Repressor, domain 2"/>
    <property type="match status" value="1"/>
</dbReference>
<dbReference type="PANTHER" id="PTHR43479:SF7">
    <property type="entry name" value="TETR-FAMILY TRANSCRIPTIONAL REGULATOR"/>
    <property type="match status" value="1"/>
</dbReference>
<accession>A0A2S3UAB7</accession>
<comment type="caution">
    <text evidence="4">The sequence shown here is derived from an EMBL/GenBank/DDBJ whole genome shotgun (WGS) entry which is preliminary data.</text>
</comment>
<feature type="DNA-binding region" description="H-T-H motif" evidence="2">
    <location>
        <begin position="30"/>
        <end position="49"/>
    </location>
</feature>
<dbReference type="InterPro" id="IPR001647">
    <property type="entry name" value="HTH_TetR"/>
</dbReference>
<dbReference type="AlphaFoldDB" id="A0A2S3UAB7"/>
<evidence type="ECO:0000313" key="5">
    <source>
        <dbReference type="Proteomes" id="UP000236990"/>
    </source>
</evidence>
<dbReference type="Pfam" id="PF00440">
    <property type="entry name" value="TetR_N"/>
    <property type="match status" value="1"/>
</dbReference>
<feature type="domain" description="HTH tetR-type" evidence="3">
    <location>
        <begin position="7"/>
        <end position="67"/>
    </location>
</feature>
<dbReference type="PROSITE" id="PS50977">
    <property type="entry name" value="HTH_TETR_2"/>
    <property type="match status" value="1"/>
</dbReference>
<name>A0A2S3UAB7_LACPN</name>
<evidence type="ECO:0000259" key="3">
    <source>
        <dbReference type="PROSITE" id="PS50977"/>
    </source>
</evidence>
<sequence>MTDFRMKKTDDVIIKSFVDLVIENGFDNVTVKDIALKSMISRKTFYLHYEDKFALTDAILQDILTWLDETLKKKRLLINQGIGLSNAVGQLEPELRQLLMCWSRPINAIMTIPQAKMQLMDGLKDILSNHLQAALTHPKSDLEINVIGGMMLGMIRYYLQTNDFPSSKEIHQLSDTLNLIFGA</sequence>
<dbReference type="InterPro" id="IPR050624">
    <property type="entry name" value="HTH-type_Tx_Regulator"/>
</dbReference>
<dbReference type="InterPro" id="IPR009057">
    <property type="entry name" value="Homeodomain-like_sf"/>
</dbReference>
<keyword evidence="1 2" id="KW-0238">DNA-binding</keyword>
<dbReference type="GO" id="GO:0003677">
    <property type="term" value="F:DNA binding"/>
    <property type="evidence" value="ECO:0007669"/>
    <property type="project" value="UniProtKB-UniRule"/>
</dbReference>
<organism evidence="4 5">
    <name type="scientific">Lactiplantibacillus plantarum subsp. plantarum</name>
    <dbReference type="NCBI Taxonomy" id="337330"/>
    <lineage>
        <taxon>Bacteria</taxon>
        <taxon>Bacillati</taxon>
        <taxon>Bacillota</taxon>
        <taxon>Bacilli</taxon>
        <taxon>Lactobacillales</taxon>
        <taxon>Lactobacillaceae</taxon>
        <taxon>Lactiplantibacillus</taxon>
    </lineage>
</organism>